<dbReference type="AlphaFoldDB" id="A0A4D6YL96"/>
<comment type="pathway">
    <text evidence="1 9">Cofactor biosynthesis; riboflavin biosynthesis; 5-amino-6-(D-ribitylamino)uracil from GTP: step 1/4.</text>
</comment>
<dbReference type="NCBIfam" id="TIGR00505">
    <property type="entry name" value="ribA"/>
    <property type="match status" value="1"/>
</dbReference>
<dbReference type="FunFam" id="3.40.50.10990:FF:000002">
    <property type="entry name" value="GTP cyclohydrolase-2"/>
    <property type="match status" value="1"/>
</dbReference>
<comment type="function">
    <text evidence="9">Catalyzes the conversion of GTP to 2,5-diamino-6-ribosylamino-4(3H)-pyrimidinone 5'-phosphate (DARP), formate and pyrophosphate.</text>
</comment>
<feature type="binding site" evidence="9">
    <location>
        <position position="154"/>
    </location>
    <ligand>
        <name>GTP</name>
        <dbReference type="ChEBI" id="CHEBI:37565"/>
    </ligand>
</feature>
<evidence type="ECO:0000256" key="7">
    <source>
        <dbReference type="ARBA" id="ARBA00023134"/>
    </source>
</evidence>
<dbReference type="InterPro" id="IPR032677">
    <property type="entry name" value="GTP_cyclohydro_II"/>
</dbReference>
<keyword evidence="5 9" id="KW-0378">Hydrolase</keyword>
<evidence type="ECO:0000259" key="10">
    <source>
        <dbReference type="Pfam" id="PF00925"/>
    </source>
</evidence>
<dbReference type="Proteomes" id="UP000298782">
    <property type="component" value="Chromosome"/>
</dbReference>
<feature type="binding site" evidence="9">
    <location>
        <position position="114"/>
    </location>
    <ligand>
        <name>GTP</name>
        <dbReference type="ChEBI" id="CHEBI:37565"/>
    </ligand>
</feature>
<evidence type="ECO:0000256" key="1">
    <source>
        <dbReference type="ARBA" id="ARBA00004853"/>
    </source>
</evidence>
<feature type="domain" description="GTP cyclohydrolase II" evidence="10">
    <location>
        <begin position="8"/>
        <end position="169"/>
    </location>
</feature>
<dbReference type="InterPro" id="IPR036144">
    <property type="entry name" value="RibA-like_sf"/>
</dbReference>
<evidence type="ECO:0000256" key="5">
    <source>
        <dbReference type="ARBA" id="ARBA00022801"/>
    </source>
</evidence>
<feature type="active site" description="Nucleophile" evidence="9">
    <location>
        <position position="128"/>
    </location>
</feature>
<proteinExistence type="inferred from homology"/>
<dbReference type="GO" id="GO:0009231">
    <property type="term" value="P:riboflavin biosynthetic process"/>
    <property type="evidence" value="ECO:0007669"/>
    <property type="project" value="UniProtKB-UniRule"/>
</dbReference>
<feature type="binding site" evidence="9">
    <location>
        <begin position="92"/>
        <end position="94"/>
    </location>
    <ligand>
        <name>GTP</name>
        <dbReference type="ChEBI" id="CHEBI:37565"/>
    </ligand>
</feature>
<evidence type="ECO:0000256" key="4">
    <source>
        <dbReference type="ARBA" id="ARBA00022741"/>
    </source>
</evidence>
<sequence length="194" mass="22131">MNLKKIDQAVLPTKWGNFNIIGFQEKNKNKNHVALVYGNIDNNQPILVRIHSECLTGDAFFSLRCDCGLQLQQSFKKITEEGQGILIYHRQEGRNIGLLNKIRAYALQDKGLDTVEANHVLGFSADERNFFSCAEILKILNVKTIKLLTNNPFKIKNLSKLGIKVVERISLIVTRNEKNDNYLKTKAMKMGHLF</sequence>
<dbReference type="PANTHER" id="PTHR21327:SF18">
    <property type="entry name" value="3,4-DIHYDROXY-2-BUTANONE 4-PHOSPHATE SYNTHASE"/>
    <property type="match status" value="1"/>
</dbReference>
<evidence type="ECO:0000256" key="3">
    <source>
        <dbReference type="ARBA" id="ARBA00022723"/>
    </source>
</evidence>
<dbReference type="NCBIfam" id="NF001591">
    <property type="entry name" value="PRK00393.1"/>
    <property type="match status" value="1"/>
</dbReference>
<dbReference type="OrthoDB" id="9793111at2"/>
<dbReference type="GO" id="GO:0003935">
    <property type="term" value="F:GTP cyclohydrolase II activity"/>
    <property type="evidence" value="ECO:0007669"/>
    <property type="project" value="UniProtKB-UniRule"/>
</dbReference>
<organism evidence="11 12">
    <name type="scientific">Buchnera aphidicola</name>
    <name type="common">Thelaxes californica</name>
    <dbReference type="NCBI Taxonomy" id="1315998"/>
    <lineage>
        <taxon>Bacteria</taxon>
        <taxon>Pseudomonadati</taxon>
        <taxon>Pseudomonadota</taxon>
        <taxon>Gammaproteobacteria</taxon>
        <taxon>Enterobacterales</taxon>
        <taxon>Erwiniaceae</taxon>
        <taxon>Buchnera</taxon>
    </lineage>
</organism>
<dbReference type="EMBL" id="CP034852">
    <property type="protein sequence ID" value="QCI26744.1"/>
    <property type="molecule type" value="Genomic_DNA"/>
</dbReference>
<feature type="binding site" evidence="9">
    <location>
        <position position="54"/>
    </location>
    <ligand>
        <name>Zn(2+)</name>
        <dbReference type="ChEBI" id="CHEBI:29105"/>
        <note>catalytic</note>
    </ligand>
</feature>
<comment type="cofactor">
    <cofactor evidence="9">
        <name>Zn(2+)</name>
        <dbReference type="ChEBI" id="CHEBI:29105"/>
    </cofactor>
    <text evidence="9">Binds 1 zinc ion per subunit.</text>
</comment>
<reference evidence="11 12" key="1">
    <citation type="submission" date="2018-12" db="EMBL/GenBank/DDBJ databases">
        <authorList>
            <person name="Chong R.A."/>
        </authorList>
    </citation>
    <scope>NUCLEOTIDE SEQUENCE [LARGE SCALE GENOMIC DNA]</scope>
    <source>
        <strain evidence="11 12">Tca</strain>
    </source>
</reference>
<dbReference type="HAMAP" id="MF_00179">
    <property type="entry name" value="RibA"/>
    <property type="match status" value="1"/>
</dbReference>
<evidence type="ECO:0000313" key="11">
    <source>
        <dbReference type="EMBL" id="QCI26744.1"/>
    </source>
</evidence>
<accession>A0A4D6YL96</accession>
<dbReference type="PANTHER" id="PTHR21327">
    <property type="entry name" value="GTP CYCLOHYDROLASE II-RELATED"/>
    <property type="match status" value="1"/>
</dbReference>
<feature type="binding site" evidence="9">
    <location>
        <position position="67"/>
    </location>
    <ligand>
        <name>Zn(2+)</name>
        <dbReference type="ChEBI" id="CHEBI:29105"/>
        <note>catalytic</note>
    </ligand>
</feature>
<keyword evidence="7 9" id="KW-0342">GTP-binding</keyword>
<evidence type="ECO:0000256" key="8">
    <source>
        <dbReference type="ARBA" id="ARBA00049295"/>
    </source>
</evidence>
<reference evidence="11 12" key="2">
    <citation type="submission" date="2019-05" db="EMBL/GenBank/DDBJ databases">
        <title>Genome evolution of the obligate endosymbiont Buchnera aphidicola.</title>
        <authorList>
            <person name="Moran N.A."/>
        </authorList>
    </citation>
    <scope>NUCLEOTIDE SEQUENCE [LARGE SCALE GENOMIC DNA]</scope>
    <source>
        <strain evidence="11 12">Tca</strain>
    </source>
</reference>
<dbReference type="GO" id="GO:0005829">
    <property type="term" value="C:cytosol"/>
    <property type="evidence" value="ECO:0007669"/>
    <property type="project" value="TreeGrafter"/>
</dbReference>
<feature type="binding site" evidence="9">
    <location>
        <position position="149"/>
    </location>
    <ligand>
        <name>GTP</name>
        <dbReference type="ChEBI" id="CHEBI:37565"/>
    </ligand>
</feature>
<dbReference type="GO" id="GO:0005525">
    <property type="term" value="F:GTP binding"/>
    <property type="evidence" value="ECO:0007669"/>
    <property type="project" value="UniProtKB-KW"/>
</dbReference>
<feature type="binding site" evidence="9">
    <location>
        <begin position="49"/>
        <end position="53"/>
    </location>
    <ligand>
        <name>GTP</name>
        <dbReference type="ChEBI" id="CHEBI:37565"/>
    </ligand>
</feature>
<evidence type="ECO:0000313" key="12">
    <source>
        <dbReference type="Proteomes" id="UP000298782"/>
    </source>
</evidence>
<comment type="catalytic activity">
    <reaction evidence="8 9">
        <text>GTP + 4 H2O = 2,5-diamino-6-hydroxy-4-(5-phosphoribosylamino)-pyrimidine + formate + 2 phosphate + 3 H(+)</text>
        <dbReference type="Rhea" id="RHEA:23704"/>
        <dbReference type="ChEBI" id="CHEBI:15377"/>
        <dbReference type="ChEBI" id="CHEBI:15378"/>
        <dbReference type="ChEBI" id="CHEBI:15740"/>
        <dbReference type="ChEBI" id="CHEBI:37565"/>
        <dbReference type="ChEBI" id="CHEBI:43474"/>
        <dbReference type="ChEBI" id="CHEBI:58614"/>
        <dbReference type="EC" id="3.5.4.25"/>
    </reaction>
</comment>
<dbReference type="Pfam" id="PF00925">
    <property type="entry name" value="GTP_cyclohydro2"/>
    <property type="match status" value="1"/>
</dbReference>
<comment type="similarity">
    <text evidence="9">Belongs to the GTP cyclohydrolase II family.</text>
</comment>
<keyword evidence="3 9" id="KW-0479">Metal-binding</keyword>
<dbReference type="InterPro" id="IPR000926">
    <property type="entry name" value="RibA"/>
</dbReference>
<protein>
    <recommendedName>
        <fullName evidence="9">GTP cyclohydrolase-2</fullName>
        <ecNumber evidence="9">3.5.4.25</ecNumber>
    </recommendedName>
    <alternativeName>
        <fullName evidence="9">GTP cyclohydrolase II</fullName>
    </alternativeName>
</protein>
<keyword evidence="6 9" id="KW-0862">Zinc</keyword>
<dbReference type="GO" id="GO:0008270">
    <property type="term" value="F:zinc ion binding"/>
    <property type="evidence" value="ECO:0007669"/>
    <property type="project" value="UniProtKB-UniRule"/>
</dbReference>
<gene>
    <name evidence="9 11" type="primary">ribA</name>
    <name evidence="11" type="ORF">D9V80_01040</name>
</gene>
<feature type="binding site" evidence="9">
    <location>
        <position position="65"/>
    </location>
    <ligand>
        <name>Zn(2+)</name>
        <dbReference type="ChEBI" id="CHEBI:29105"/>
        <note>catalytic</note>
    </ligand>
</feature>
<keyword evidence="12" id="KW-1185">Reference proteome</keyword>
<keyword evidence="2 9" id="KW-0686">Riboflavin biosynthesis</keyword>
<name>A0A4D6YL96_9GAMM</name>
<feature type="active site" description="Proton acceptor" evidence="9">
    <location>
        <position position="126"/>
    </location>
</feature>
<evidence type="ECO:0000256" key="2">
    <source>
        <dbReference type="ARBA" id="ARBA00022619"/>
    </source>
</evidence>
<evidence type="ECO:0000256" key="9">
    <source>
        <dbReference type="HAMAP-Rule" id="MF_00179"/>
    </source>
</evidence>
<comment type="subunit">
    <text evidence="9">Homodimer.</text>
</comment>
<feature type="binding site" evidence="9">
    <location>
        <position position="70"/>
    </location>
    <ligand>
        <name>GTP</name>
        <dbReference type="ChEBI" id="CHEBI:37565"/>
    </ligand>
</feature>
<evidence type="ECO:0000256" key="6">
    <source>
        <dbReference type="ARBA" id="ARBA00022833"/>
    </source>
</evidence>
<dbReference type="UniPathway" id="UPA00275">
    <property type="reaction ID" value="UER00400"/>
</dbReference>
<dbReference type="Gene3D" id="3.40.50.10990">
    <property type="entry name" value="GTP cyclohydrolase II"/>
    <property type="match status" value="1"/>
</dbReference>
<dbReference type="CDD" id="cd00641">
    <property type="entry name" value="GTP_cyclohydro2"/>
    <property type="match status" value="1"/>
</dbReference>
<dbReference type="SUPFAM" id="SSF142695">
    <property type="entry name" value="RibA-like"/>
    <property type="match status" value="1"/>
</dbReference>
<dbReference type="RefSeq" id="WP_158353373.1">
    <property type="nucleotide sequence ID" value="NZ_CP034852.1"/>
</dbReference>
<keyword evidence="4 9" id="KW-0547">Nucleotide-binding</keyword>
<dbReference type="EC" id="3.5.4.25" evidence="9"/>